<dbReference type="InterPro" id="IPR000160">
    <property type="entry name" value="GGDEF_dom"/>
</dbReference>
<dbReference type="InterPro" id="IPR011006">
    <property type="entry name" value="CheY-like_superfamily"/>
</dbReference>
<dbReference type="CDD" id="cd01949">
    <property type="entry name" value="GGDEF"/>
    <property type="match status" value="1"/>
</dbReference>
<evidence type="ECO:0000256" key="1">
    <source>
        <dbReference type="PROSITE-ProRule" id="PRU00169"/>
    </source>
</evidence>
<protein>
    <recommendedName>
        <fullName evidence="6">Diguanylate cyclase</fullName>
    </recommendedName>
</protein>
<dbReference type="InterPro" id="IPR043128">
    <property type="entry name" value="Rev_trsase/Diguanyl_cyclase"/>
</dbReference>
<dbReference type="AlphaFoldDB" id="A0A235FBD7"/>
<dbReference type="PROSITE" id="PS50110">
    <property type="entry name" value="RESPONSE_REGULATORY"/>
    <property type="match status" value="2"/>
</dbReference>
<dbReference type="FunFam" id="3.30.70.270:FF:000001">
    <property type="entry name" value="Diguanylate cyclase domain protein"/>
    <property type="match status" value="1"/>
</dbReference>
<evidence type="ECO:0000259" key="2">
    <source>
        <dbReference type="PROSITE" id="PS50110"/>
    </source>
</evidence>
<accession>A0A235FBD7</accession>
<dbReference type="Gene3D" id="3.40.50.2300">
    <property type="match status" value="2"/>
</dbReference>
<dbReference type="SUPFAM" id="SSF55073">
    <property type="entry name" value="Nucleotide cyclase"/>
    <property type="match status" value="1"/>
</dbReference>
<dbReference type="SMART" id="SM00448">
    <property type="entry name" value="REC"/>
    <property type="match status" value="2"/>
</dbReference>
<comment type="caution">
    <text evidence="1">Lacks conserved residue(s) required for the propagation of feature annotation.</text>
</comment>
<feature type="domain" description="GGDEF" evidence="3">
    <location>
        <begin position="263"/>
        <end position="395"/>
    </location>
</feature>
<dbReference type="GO" id="GO:0052621">
    <property type="term" value="F:diguanylate cyclase activity"/>
    <property type="evidence" value="ECO:0007669"/>
    <property type="project" value="TreeGrafter"/>
</dbReference>
<dbReference type="NCBIfam" id="TIGR00254">
    <property type="entry name" value="GGDEF"/>
    <property type="match status" value="1"/>
</dbReference>
<gene>
    <name evidence="4" type="ORF">CGZ90_01590</name>
</gene>
<dbReference type="Gene3D" id="3.30.70.270">
    <property type="match status" value="1"/>
</dbReference>
<dbReference type="OrthoDB" id="9759607at2"/>
<dbReference type="GO" id="GO:0043709">
    <property type="term" value="P:cell adhesion involved in single-species biofilm formation"/>
    <property type="evidence" value="ECO:0007669"/>
    <property type="project" value="TreeGrafter"/>
</dbReference>
<dbReference type="GO" id="GO:1902201">
    <property type="term" value="P:negative regulation of bacterial-type flagellum-dependent cell motility"/>
    <property type="evidence" value="ECO:0007669"/>
    <property type="project" value="TreeGrafter"/>
</dbReference>
<proteinExistence type="predicted"/>
<name>A0A235FBD7_9BACL</name>
<evidence type="ECO:0008006" key="6">
    <source>
        <dbReference type="Google" id="ProtNLM"/>
    </source>
</evidence>
<dbReference type="Pfam" id="PF00072">
    <property type="entry name" value="Response_reg"/>
    <property type="match status" value="2"/>
</dbReference>
<dbReference type="CDD" id="cd00156">
    <property type="entry name" value="REC"/>
    <property type="match status" value="1"/>
</dbReference>
<dbReference type="PROSITE" id="PS50887">
    <property type="entry name" value="GGDEF"/>
    <property type="match status" value="1"/>
</dbReference>
<feature type="modified residue" description="4-aspartylphosphate" evidence="1">
    <location>
        <position position="460"/>
    </location>
</feature>
<feature type="domain" description="Response regulatory" evidence="2">
    <location>
        <begin position="404"/>
        <end position="527"/>
    </location>
</feature>
<dbReference type="EMBL" id="NOII01000001">
    <property type="protein sequence ID" value="OYD58621.1"/>
    <property type="molecule type" value="Genomic_DNA"/>
</dbReference>
<keyword evidence="5" id="KW-1185">Reference proteome</keyword>
<evidence type="ECO:0000313" key="4">
    <source>
        <dbReference type="EMBL" id="OYD58621.1"/>
    </source>
</evidence>
<comment type="caution">
    <text evidence="4">The sequence shown here is derived from an EMBL/GenBank/DDBJ whole genome shotgun (WGS) entry which is preliminary data.</text>
</comment>
<dbReference type="GO" id="GO:0000160">
    <property type="term" value="P:phosphorelay signal transduction system"/>
    <property type="evidence" value="ECO:0007669"/>
    <property type="project" value="InterPro"/>
</dbReference>
<dbReference type="Pfam" id="PF00990">
    <property type="entry name" value="GGDEF"/>
    <property type="match status" value="1"/>
</dbReference>
<evidence type="ECO:0000313" key="5">
    <source>
        <dbReference type="Proteomes" id="UP000215059"/>
    </source>
</evidence>
<dbReference type="PANTHER" id="PTHR45138:SF9">
    <property type="entry name" value="DIGUANYLATE CYCLASE DGCM-RELATED"/>
    <property type="match status" value="1"/>
</dbReference>
<organism evidence="4 5">
    <name type="scientific">Fictibacillus aquaticus</name>
    <dbReference type="NCBI Taxonomy" id="2021314"/>
    <lineage>
        <taxon>Bacteria</taxon>
        <taxon>Bacillati</taxon>
        <taxon>Bacillota</taxon>
        <taxon>Bacilli</taxon>
        <taxon>Bacillales</taxon>
        <taxon>Fictibacillaceae</taxon>
        <taxon>Fictibacillus</taxon>
    </lineage>
</organism>
<dbReference type="GO" id="GO:0005886">
    <property type="term" value="C:plasma membrane"/>
    <property type="evidence" value="ECO:0007669"/>
    <property type="project" value="TreeGrafter"/>
</dbReference>
<dbReference type="InterPro" id="IPR036641">
    <property type="entry name" value="HPT_dom_sf"/>
</dbReference>
<dbReference type="InterPro" id="IPR050469">
    <property type="entry name" value="Diguanylate_Cyclase"/>
</dbReference>
<dbReference type="Proteomes" id="UP000215059">
    <property type="component" value="Unassembled WGS sequence"/>
</dbReference>
<dbReference type="PANTHER" id="PTHR45138">
    <property type="entry name" value="REGULATORY COMPONENTS OF SENSORY TRANSDUCTION SYSTEM"/>
    <property type="match status" value="1"/>
</dbReference>
<dbReference type="Gene3D" id="6.10.250.690">
    <property type="match status" value="1"/>
</dbReference>
<dbReference type="SMART" id="SM00267">
    <property type="entry name" value="GGDEF"/>
    <property type="match status" value="1"/>
</dbReference>
<dbReference type="InterPro" id="IPR001789">
    <property type="entry name" value="Sig_transdc_resp-reg_receiver"/>
</dbReference>
<reference evidence="4 5" key="1">
    <citation type="submission" date="2017-07" db="EMBL/GenBank/DDBJ databases">
        <title>Fictibacillus sp. nov. GDSW-R2A3 Genome sequencing and assembly.</title>
        <authorList>
            <person name="Mayilraj S."/>
        </authorList>
    </citation>
    <scope>NUCLEOTIDE SEQUENCE [LARGE SCALE GENOMIC DNA]</scope>
    <source>
        <strain evidence="4 5">GDSW-R2A3</strain>
    </source>
</reference>
<dbReference type="SUPFAM" id="SSF47226">
    <property type="entry name" value="Histidine-containing phosphotransfer domain, HPT domain"/>
    <property type="match status" value="1"/>
</dbReference>
<evidence type="ECO:0000259" key="3">
    <source>
        <dbReference type="PROSITE" id="PS50887"/>
    </source>
</evidence>
<feature type="domain" description="Response regulatory" evidence="2">
    <location>
        <begin position="111"/>
        <end position="223"/>
    </location>
</feature>
<dbReference type="InterPro" id="IPR029787">
    <property type="entry name" value="Nucleotide_cyclase"/>
</dbReference>
<keyword evidence="1" id="KW-0597">Phosphoprotein</keyword>
<dbReference type="SUPFAM" id="SSF52172">
    <property type="entry name" value="CheY-like"/>
    <property type="match status" value="2"/>
</dbReference>
<dbReference type="RefSeq" id="WP_094250582.1">
    <property type="nucleotide sequence ID" value="NZ_JBHLXL010000001.1"/>
</dbReference>
<sequence length="531" mass="61180">MNKKKNHYQLLLAEKTSGQLAIWKESDKPVHSSDVYKFLHTLFGTAGTINMPELSECSAKLIKLLSTDRESEFWETSKLYEFLSPIHTLLQKNMKADKNGDSFDIADDQPLILIIDEDVSFLIYLKAELEKEGWAVIVTSTIDKAFSLFYDLHPDCVIANNSYAMEFITQVQDSLSSQLVPFIILSSSNEKLERMKSYQLGADDFIVKPVEIDELFVRISRQLKKRKQFNESLLKDELTTVYNRKFLLDVYQRICLEHVRNHAFFSLIMIDLDHFKKINDTYGHLTGDKVLKEFASMLKNELSSQDVIIRFGGEEFILILPYTKAGAAEKIIGSLLQHFSESLFSCDEETFFVTFSAGIYETDGSVRLEDALKKADSALYSAKEKGRARFEVAFEQLDKKRKLKVALIDDSDVMRKMLQNFMSSLEVDQYDLDVKAFENGLVFFHDHWHDTADQYLIILDGVLPKMDGTEVLQKLRSYRDSTRYTVLMLTGRKAESDIVRALSLGADDYMTKPFSIRELEARIKILLQRMR</sequence>